<dbReference type="InterPro" id="IPR010982">
    <property type="entry name" value="Lambda_DNA-bd_dom_sf"/>
</dbReference>
<name>A0A7C9ILV3_9RHOB</name>
<dbReference type="SMART" id="SM00530">
    <property type="entry name" value="HTH_XRE"/>
    <property type="match status" value="1"/>
</dbReference>
<comment type="caution">
    <text evidence="2">The sequence shown here is derived from an EMBL/GenBank/DDBJ whole genome shotgun (WGS) entry which is preliminary data.</text>
</comment>
<dbReference type="EMBL" id="WUPT01000001">
    <property type="protein sequence ID" value="MXQ06390.1"/>
    <property type="molecule type" value="Genomic_DNA"/>
</dbReference>
<organism evidence="2 3">
    <name type="scientific">Kangsaoukella pontilimi</name>
    <dbReference type="NCBI Taxonomy" id="2691042"/>
    <lineage>
        <taxon>Bacteria</taxon>
        <taxon>Pseudomonadati</taxon>
        <taxon>Pseudomonadota</taxon>
        <taxon>Alphaproteobacteria</taxon>
        <taxon>Rhodobacterales</taxon>
        <taxon>Paracoccaceae</taxon>
        <taxon>Kangsaoukella</taxon>
    </lineage>
</organism>
<reference evidence="2 3" key="1">
    <citation type="submission" date="2019-12" db="EMBL/GenBank/DDBJ databases">
        <authorList>
            <person name="Lee S.D."/>
        </authorList>
    </citation>
    <scope>NUCLEOTIDE SEQUENCE [LARGE SCALE GENOMIC DNA]</scope>
    <source>
        <strain evidence="2 3">GH1-50</strain>
    </source>
</reference>
<evidence type="ECO:0000313" key="3">
    <source>
        <dbReference type="Proteomes" id="UP000480350"/>
    </source>
</evidence>
<dbReference type="Gene3D" id="1.10.260.40">
    <property type="entry name" value="lambda repressor-like DNA-binding domains"/>
    <property type="match status" value="1"/>
</dbReference>
<evidence type="ECO:0000259" key="1">
    <source>
        <dbReference type="PROSITE" id="PS50943"/>
    </source>
</evidence>
<dbReference type="InterPro" id="IPR001387">
    <property type="entry name" value="Cro/C1-type_HTH"/>
</dbReference>
<keyword evidence="3" id="KW-1185">Reference proteome</keyword>
<dbReference type="RefSeq" id="WP_160762330.1">
    <property type="nucleotide sequence ID" value="NZ_WUPT01000001.1"/>
</dbReference>
<dbReference type="SUPFAM" id="SSF47413">
    <property type="entry name" value="lambda repressor-like DNA-binding domains"/>
    <property type="match status" value="1"/>
</dbReference>
<sequence length="146" mass="16311">MNCAAHEASGFDRELGGLLRVYRLGAGFRLDDLAELLGISEAQLTDIEEGRTGITARFLSEFAHLTGIPPCKIWEQLDNRLAFVDTEEFDCESVCRDLLASNRGRQVIRAMATCQHPEVLDAVFRLLIANAAHIVPNERELMRLRG</sequence>
<dbReference type="Pfam" id="PF13560">
    <property type="entry name" value="HTH_31"/>
    <property type="match status" value="1"/>
</dbReference>
<feature type="domain" description="HTH cro/C1-type" evidence="1">
    <location>
        <begin position="19"/>
        <end position="73"/>
    </location>
</feature>
<dbReference type="GO" id="GO:0003677">
    <property type="term" value="F:DNA binding"/>
    <property type="evidence" value="ECO:0007669"/>
    <property type="project" value="InterPro"/>
</dbReference>
<dbReference type="Proteomes" id="UP000480350">
    <property type="component" value="Unassembled WGS sequence"/>
</dbReference>
<accession>A0A7C9ILV3</accession>
<proteinExistence type="predicted"/>
<dbReference type="CDD" id="cd00093">
    <property type="entry name" value="HTH_XRE"/>
    <property type="match status" value="1"/>
</dbReference>
<dbReference type="PROSITE" id="PS50943">
    <property type="entry name" value="HTH_CROC1"/>
    <property type="match status" value="1"/>
</dbReference>
<gene>
    <name evidence="2" type="ORF">GQ651_00880</name>
</gene>
<evidence type="ECO:0000313" key="2">
    <source>
        <dbReference type="EMBL" id="MXQ06390.1"/>
    </source>
</evidence>
<protein>
    <submittedName>
        <fullName evidence="2">Helix-turn-helix domain-containing protein</fullName>
    </submittedName>
</protein>
<dbReference type="AlphaFoldDB" id="A0A7C9ILV3"/>
<reference evidence="2 3" key="2">
    <citation type="submission" date="2020-03" db="EMBL/GenBank/DDBJ databases">
        <title>Kangsaoukella pontilimi gen. nov., sp. nov., a new member of the family Rhodobacteraceae isolated from a tidal mudflat.</title>
        <authorList>
            <person name="Kim I.S."/>
        </authorList>
    </citation>
    <scope>NUCLEOTIDE SEQUENCE [LARGE SCALE GENOMIC DNA]</scope>
    <source>
        <strain evidence="2 3">GH1-50</strain>
    </source>
</reference>